<evidence type="ECO:0000313" key="2">
    <source>
        <dbReference type="Proteomes" id="UP000478052"/>
    </source>
</evidence>
<keyword evidence="2" id="KW-1185">Reference proteome</keyword>
<accession>A0A6G0VHZ6</accession>
<dbReference type="AlphaFoldDB" id="A0A6G0VHZ6"/>
<reference evidence="1 2" key="1">
    <citation type="submission" date="2019-08" db="EMBL/GenBank/DDBJ databases">
        <title>Whole genome of Aphis craccivora.</title>
        <authorList>
            <person name="Voronova N.V."/>
            <person name="Shulinski R.S."/>
            <person name="Bandarenka Y.V."/>
            <person name="Zhorov D.G."/>
            <person name="Warner D."/>
        </authorList>
    </citation>
    <scope>NUCLEOTIDE SEQUENCE [LARGE SCALE GENOMIC DNA]</scope>
    <source>
        <strain evidence="1">180601</strain>
        <tissue evidence="1">Whole Body</tissue>
    </source>
</reference>
<sequence>MILVFIKDLLFGSNKVLYKEKERSTSDEVIGANLKYVMLLLVKSSGISKSTSFFSPFQLYLLIDQTLTKYFVQFQ</sequence>
<feature type="non-terminal residue" evidence="1">
    <location>
        <position position="75"/>
    </location>
</feature>
<dbReference type="Proteomes" id="UP000478052">
    <property type="component" value="Unassembled WGS sequence"/>
</dbReference>
<organism evidence="1 2">
    <name type="scientific">Aphis craccivora</name>
    <name type="common">Cowpea aphid</name>
    <dbReference type="NCBI Taxonomy" id="307492"/>
    <lineage>
        <taxon>Eukaryota</taxon>
        <taxon>Metazoa</taxon>
        <taxon>Ecdysozoa</taxon>
        <taxon>Arthropoda</taxon>
        <taxon>Hexapoda</taxon>
        <taxon>Insecta</taxon>
        <taxon>Pterygota</taxon>
        <taxon>Neoptera</taxon>
        <taxon>Paraneoptera</taxon>
        <taxon>Hemiptera</taxon>
        <taxon>Sternorrhyncha</taxon>
        <taxon>Aphidomorpha</taxon>
        <taxon>Aphidoidea</taxon>
        <taxon>Aphididae</taxon>
        <taxon>Aphidini</taxon>
        <taxon>Aphis</taxon>
        <taxon>Aphis</taxon>
    </lineage>
</organism>
<comment type="caution">
    <text evidence="1">The sequence shown here is derived from an EMBL/GenBank/DDBJ whole genome shotgun (WGS) entry which is preliminary data.</text>
</comment>
<proteinExistence type="predicted"/>
<protein>
    <submittedName>
        <fullName evidence="1">Uncharacterized protein</fullName>
    </submittedName>
</protein>
<gene>
    <name evidence="1" type="ORF">FWK35_00027704</name>
</gene>
<name>A0A6G0VHZ6_APHCR</name>
<dbReference type="EMBL" id="VUJU01017019">
    <property type="protein sequence ID" value="KAF0685550.1"/>
    <property type="molecule type" value="Genomic_DNA"/>
</dbReference>
<evidence type="ECO:0000313" key="1">
    <source>
        <dbReference type="EMBL" id="KAF0685550.1"/>
    </source>
</evidence>